<keyword evidence="4" id="KW-1185">Reference proteome</keyword>
<dbReference type="OrthoDB" id="4511172at2759"/>
<feature type="compositionally biased region" description="Polar residues" evidence="1">
    <location>
        <begin position="242"/>
        <end position="253"/>
    </location>
</feature>
<accession>A0A5N6YV61</accession>
<feature type="compositionally biased region" description="Pro residues" evidence="1">
    <location>
        <begin position="199"/>
        <end position="211"/>
    </location>
</feature>
<proteinExistence type="predicted"/>
<evidence type="ECO:0000256" key="1">
    <source>
        <dbReference type="SAM" id="MobiDB-lite"/>
    </source>
</evidence>
<reference evidence="4" key="1">
    <citation type="submission" date="2019-04" db="EMBL/GenBank/DDBJ databases">
        <title>Friends and foes A comparative genomics studyof 23 Aspergillus species from section Flavi.</title>
        <authorList>
            <consortium name="DOE Joint Genome Institute"/>
            <person name="Kjaerbolling I."/>
            <person name="Vesth T."/>
            <person name="Frisvad J.C."/>
            <person name="Nybo J.L."/>
            <person name="Theobald S."/>
            <person name="Kildgaard S."/>
            <person name="Isbrandt T."/>
            <person name="Kuo A."/>
            <person name="Sato A."/>
            <person name="Lyhne E.K."/>
            <person name="Kogle M.E."/>
            <person name="Wiebenga A."/>
            <person name="Kun R.S."/>
            <person name="Lubbers R.J."/>
            <person name="Makela M.R."/>
            <person name="Barry K."/>
            <person name="Chovatia M."/>
            <person name="Clum A."/>
            <person name="Daum C."/>
            <person name="Haridas S."/>
            <person name="He G."/>
            <person name="LaButti K."/>
            <person name="Lipzen A."/>
            <person name="Mondo S."/>
            <person name="Riley R."/>
            <person name="Salamov A."/>
            <person name="Simmons B.A."/>
            <person name="Magnuson J.K."/>
            <person name="Henrissat B."/>
            <person name="Mortensen U.H."/>
            <person name="Larsen T.O."/>
            <person name="Devries R.P."/>
            <person name="Grigoriev I.V."/>
            <person name="Machida M."/>
            <person name="Baker S.E."/>
            <person name="Andersen M.R."/>
        </authorList>
    </citation>
    <scope>NUCLEOTIDE SEQUENCE [LARGE SCALE GENOMIC DNA]</scope>
    <source>
        <strain evidence="4">CBS 553.77</strain>
    </source>
</reference>
<sequence length="348" mass="35032">MAPALSVITLAVASWSLVHGVTAGVTFSGRRPTSLAVTSSRVSSSGLGPCPLCPSCSIAPPVTVTVTATACVSTPIHGGGGGVLQSHTPSSFPVSPGTPGTSPTGGVPPGPIPSQPGQFPCPTIPVGPSVPGGGAGGAPPSMHPSAPTGIGPGGGGSTPRFPPTSLTVHVPTVSSSVKPQPTSALPPIISPVHPISSPVRPPTTRPVPPASTPVETPISVHSTTVHSSIKPAPPSTGPPIRTPTTPHPGSSVLTVLHSSSDPPVHPPSPHPSSSGRKRIKATTVVPTNLLTPTPTPTPDDPPTTLGKRAFPRFHLKRGRPWNFTKPEHGKKPKTTGKPFKVHHDEDVK</sequence>
<feature type="region of interest" description="Disordered" evidence="1">
    <location>
        <begin position="82"/>
        <end position="348"/>
    </location>
</feature>
<feature type="compositionally biased region" description="Polar residues" evidence="1">
    <location>
        <begin position="172"/>
        <end position="183"/>
    </location>
</feature>
<keyword evidence="2" id="KW-0732">Signal</keyword>
<feature type="compositionally biased region" description="Low complexity" evidence="1">
    <location>
        <begin position="282"/>
        <end position="292"/>
    </location>
</feature>
<feature type="compositionally biased region" description="Low complexity" evidence="1">
    <location>
        <begin position="138"/>
        <end position="149"/>
    </location>
</feature>
<feature type="compositionally biased region" description="Pro residues" evidence="1">
    <location>
        <begin position="231"/>
        <end position="241"/>
    </location>
</feature>
<dbReference type="EMBL" id="ML739363">
    <property type="protein sequence ID" value="KAE8348988.1"/>
    <property type="molecule type" value="Genomic_DNA"/>
</dbReference>
<name>A0A5N6YV61_9EURO</name>
<evidence type="ECO:0000313" key="3">
    <source>
        <dbReference type="EMBL" id="KAE8348988.1"/>
    </source>
</evidence>
<feature type="chain" id="PRO_5024801420" evidence="2">
    <location>
        <begin position="24"/>
        <end position="348"/>
    </location>
</feature>
<feature type="compositionally biased region" description="Low complexity" evidence="1">
    <location>
        <begin position="88"/>
        <end position="105"/>
    </location>
</feature>
<dbReference type="AlphaFoldDB" id="A0A5N6YV61"/>
<evidence type="ECO:0000313" key="4">
    <source>
        <dbReference type="Proteomes" id="UP000327118"/>
    </source>
</evidence>
<dbReference type="Proteomes" id="UP000327118">
    <property type="component" value="Unassembled WGS sequence"/>
</dbReference>
<protein>
    <submittedName>
        <fullName evidence="3">Uncharacterized protein</fullName>
    </submittedName>
</protein>
<feature type="signal peptide" evidence="2">
    <location>
        <begin position="1"/>
        <end position="23"/>
    </location>
</feature>
<dbReference type="PRINTS" id="PR01217">
    <property type="entry name" value="PRICHEXTENSN"/>
</dbReference>
<feature type="compositionally biased region" description="Low complexity" evidence="1">
    <location>
        <begin position="186"/>
        <end position="198"/>
    </location>
</feature>
<gene>
    <name evidence="3" type="ORF">BDV28DRAFT_71856</name>
</gene>
<organism evidence="3 4">
    <name type="scientific">Aspergillus coremiiformis</name>
    <dbReference type="NCBI Taxonomy" id="138285"/>
    <lineage>
        <taxon>Eukaryota</taxon>
        <taxon>Fungi</taxon>
        <taxon>Dikarya</taxon>
        <taxon>Ascomycota</taxon>
        <taxon>Pezizomycotina</taxon>
        <taxon>Eurotiomycetes</taxon>
        <taxon>Eurotiomycetidae</taxon>
        <taxon>Eurotiales</taxon>
        <taxon>Aspergillaceae</taxon>
        <taxon>Aspergillus</taxon>
        <taxon>Aspergillus subgen. Circumdati</taxon>
    </lineage>
</organism>
<feature type="compositionally biased region" description="Basic residues" evidence="1">
    <location>
        <begin position="309"/>
        <end position="319"/>
    </location>
</feature>
<evidence type="ECO:0000256" key="2">
    <source>
        <dbReference type="SAM" id="SignalP"/>
    </source>
</evidence>